<evidence type="ECO:0000313" key="3">
    <source>
        <dbReference type="Proteomes" id="UP001200145"/>
    </source>
</evidence>
<feature type="signal peptide" evidence="1">
    <location>
        <begin position="1"/>
        <end position="19"/>
    </location>
</feature>
<accession>A0ABS9BMB5</accession>
<proteinExistence type="predicted"/>
<sequence>MRNLALTLLFVAAGLFAQASTGVNPEDVKKAPEFQKALSNFKVENSINPFAVPATMQQEEASCTVTVEVSIGFLGIGGKVTCSATADTCQEARGMVADCGKKKKAVQ</sequence>
<keyword evidence="3" id="KW-1185">Reference proteome</keyword>
<comment type="caution">
    <text evidence="2">The sequence shown here is derived from an EMBL/GenBank/DDBJ whole genome shotgun (WGS) entry which is preliminary data.</text>
</comment>
<name>A0ABS9BMB5_9BACT</name>
<dbReference type="EMBL" id="JAKEVY010000007">
    <property type="protein sequence ID" value="MCF1716871.1"/>
    <property type="molecule type" value="Genomic_DNA"/>
</dbReference>
<keyword evidence="1" id="KW-0732">Signal</keyword>
<reference evidence="2 3" key="1">
    <citation type="submission" date="2022-01" db="EMBL/GenBank/DDBJ databases">
        <title>Flavihumibacter sp. nov., isolated from sediment of a river.</title>
        <authorList>
            <person name="Liu H."/>
        </authorList>
    </citation>
    <scope>NUCLEOTIDE SEQUENCE [LARGE SCALE GENOMIC DNA]</scope>
    <source>
        <strain evidence="2 3">RY-1</strain>
    </source>
</reference>
<organism evidence="2 3">
    <name type="scientific">Flavihumibacter fluminis</name>
    <dbReference type="NCBI Taxonomy" id="2909236"/>
    <lineage>
        <taxon>Bacteria</taxon>
        <taxon>Pseudomonadati</taxon>
        <taxon>Bacteroidota</taxon>
        <taxon>Chitinophagia</taxon>
        <taxon>Chitinophagales</taxon>
        <taxon>Chitinophagaceae</taxon>
        <taxon>Flavihumibacter</taxon>
    </lineage>
</organism>
<protein>
    <submittedName>
        <fullName evidence="2">Uncharacterized protein</fullName>
    </submittedName>
</protein>
<feature type="chain" id="PRO_5047174369" evidence="1">
    <location>
        <begin position="20"/>
        <end position="107"/>
    </location>
</feature>
<dbReference type="Proteomes" id="UP001200145">
    <property type="component" value="Unassembled WGS sequence"/>
</dbReference>
<gene>
    <name evidence="2" type="ORF">L0U88_19675</name>
</gene>
<evidence type="ECO:0000313" key="2">
    <source>
        <dbReference type="EMBL" id="MCF1716871.1"/>
    </source>
</evidence>
<dbReference type="RefSeq" id="WP_234868419.1">
    <property type="nucleotide sequence ID" value="NZ_JAKEVY010000007.1"/>
</dbReference>
<evidence type="ECO:0000256" key="1">
    <source>
        <dbReference type="SAM" id="SignalP"/>
    </source>
</evidence>